<proteinExistence type="predicted"/>
<protein>
    <submittedName>
        <fullName evidence="1">Uncharacterized protein</fullName>
    </submittedName>
</protein>
<accession>A0ACB8EMA7</accession>
<keyword evidence="2" id="KW-1185">Reference proteome</keyword>
<dbReference type="Proteomes" id="UP000827872">
    <property type="component" value="Linkage Group LG03"/>
</dbReference>
<organism evidence="1 2">
    <name type="scientific">Sphaerodactylus townsendi</name>
    <dbReference type="NCBI Taxonomy" id="933632"/>
    <lineage>
        <taxon>Eukaryota</taxon>
        <taxon>Metazoa</taxon>
        <taxon>Chordata</taxon>
        <taxon>Craniata</taxon>
        <taxon>Vertebrata</taxon>
        <taxon>Euteleostomi</taxon>
        <taxon>Lepidosauria</taxon>
        <taxon>Squamata</taxon>
        <taxon>Bifurcata</taxon>
        <taxon>Gekkota</taxon>
        <taxon>Sphaerodactylidae</taxon>
        <taxon>Sphaerodactylus</taxon>
    </lineage>
</organism>
<evidence type="ECO:0000313" key="1">
    <source>
        <dbReference type="EMBL" id="KAH7993841.1"/>
    </source>
</evidence>
<dbReference type="EMBL" id="CM037616">
    <property type="protein sequence ID" value="KAH7993841.1"/>
    <property type="molecule type" value="Genomic_DNA"/>
</dbReference>
<sequence>MSQGDEAPACLELNKQLVSFEERTAAVQGVFKQLREQQAFPCLKEWREELYSVMPYFCDAPLFSMERAATRESDACFEKFPRSVDAWVSKNSFA</sequence>
<name>A0ACB8EMA7_9SAUR</name>
<gene>
    <name evidence="1" type="ORF">K3G42_032447</name>
</gene>
<comment type="caution">
    <text evidence="1">The sequence shown here is derived from an EMBL/GenBank/DDBJ whole genome shotgun (WGS) entry which is preliminary data.</text>
</comment>
<reference evidence="1" key="1">
    <citation type="submission" date="2021-08" db="EMBL/GenBank/DDBJ databases">
        <title>The first chromosome-level gecko genome reveals the dynamic sex chromosomes of Neotropical dwarf geckos (Sphaerodactylidae: Sphaerodactylus).</title>
        <authorList>
            <person name="Pinto B.J."/>
            <person name="Keating S.E."/>
            <person name="Gamble T."/>
        </authorList>
    </citation>
    <scope>NUCLEOTIDE SEQUENCE</scope>
    <source>
        <strain evidence="1">TG3544</strain>
    </source>
</reference>
<evidence type="ECO:0000313" key="2">
    <source>
        <dbReference type="Proteomes" id="UP000827872"/>
    </source>
</evidence>